<name>D9WL73_9ACTN</name>
<organism evidence="1 2">
    <name type="scientific">Streptomyces himastatinicus ATCC 53653</name>
    <dbReference type="NCBI Taxonomy" id="457427"/>
    <lineage>
        <taxon>Bacteria</taxon>
        <taxon>Bacillati</taxon>
        <taxon>Actinomycetota</taxon>
        <taxon>Actinomycetes</taxon>
        <taxon>Kitasatosporales</taxon>
        <taxon>Streptomycetaceae</taxon>
        <taxon>Streptomyces</taxon>
        <taxon>Streptomyces violaceusniger group</taxon>
    </lineage>
</organism>
<accession>D9WL73</accession>
<evidence type="ECO:0000313" key="2">
    <source>
        <dbReference type="Proteomes" id="UP000003963"/>
    </source>
</evidence>
<sequence>MTDPLDERFLPTGDIHALARTSDGPSAVPAFDAPGSPVPLGRVTVLPALVFPAAPPGRAGSTTLAAARTMALPGFRVRDRLATKLVNDLVEAADDAQDHRPLRTRRSEQRRHRLPYESFDGRKRTFTDLRLCAAIADRLTFGRNIIETDTESY</sequence>
<gene>
    <name evidence="1" type="ORF">SSOG_09062</name>
</gene>
<evidence type="ECO:0000313" key="1">
    <source>
        <dbReference type="EMBL" id="EFL29347.1"/>
    </source>
</evidence>
<dbReference type="HOGENOM" id="CLU_1712262_0_0_11"/>
<keyword evidence="2" id="KW-1185">Reference proteome</keyword>
<dbReference type="Proteomes" id="UP000003963">
    <property type="component" value="Unassembled WGS sequence"/>
</dbReference>
<dbReference type="EMBL" id="GG657754">
    <property type="protein sequence ID" value="EFL29347.1"/>
    <property type="molecule type" value="Genomic_DNA"/>
</dbReference>
<proteinExistence type="predicted"/>
<dbReference type="STRING" id="457427.SSOG_09062"/>
<dbReference type="AlphaFoldDB" id="D9WL73"/>
<reference evidence="1 2" key="1">
    <citation type="submission" date="2009-02" db="EMBL/GenBank/DDBJ databases">
        <title>Annotation of Streptomyces hygroscopicus strain ATCC 53653.</title>
        <authorList>
            <consortium name="The Broad Institute Genome Sequencing Platform"/>
            <consortium name="Broad Institute Microbial Sequencing Center"/>
            <person name="Fischbach M."/>
            <person name="Godfrey P."/>
            <person name="Ward D."/>
            <person name="Young S."/>
            <person name="Zeng Q."/>
            <person name="Koehrsen M."/>
            <person name="Alvarado L."/>
            <person name="Berlin A.M."/>
            <person name="Bochicchio J."/>
            <person name="Borenstein D."/>
            <person name="Chapman S.B."/>
            <person name="Chen Z."/>
            <person name="Engels R."/>
            <person name="Freedman E."/>
            <person name="Gellesch M."/>
            <person name="Goldberg J."/>
            <person name="Griggs A."/>
            <person name="Gujja S."/>
            <person name="Heilman E.R."/>
            <person name="Heiman D.I."/>
            <person name="Hepburn T.A."/>
            <person name="Howarth C."/>
            <person name="Jen D."/>
            <person name="Larson L."/>
            <person name="Lewis B."/>
            <person name="Mehta T."/>
            <person name="Park D."/>
            <person name="Pearson M."/>
            <person name="Richards J."/>
            <person name="Roberts A."/>
            <person name="Saif S."/>
            <person name="Shea T.D."/>
            <person name="Shenoy N."/>
            <person name="Sisk P."/>
            <person name="Stolte C."/>
            <person name="Sykes S.N."/>
            <person name="Thomson T."/>
            <person name="Walk T."/>
            <person name="White J."/>
            <person name="Yandava C."/>
            <person name="Straight P."/>
            <person name="Clardy J."/>
            <person name="Hung D."/>
            <person name="Kolter R."/>
            <person name="Mekalanos J."/>
            <person name="Walker S."/>
            <person name="Walsh C.T."/>
            <person name="Wieland-Brown L.C."/>
            <person name="Haas B."/>
            <person name="Nusbaum C."/>
            <person name="Birren B."/>
        </authorList>
    </citation>
    <scope>NUCLEOTIDE SEQUENCE [LARGE SCALE GENOMIC DNA]</scope>
    <source>
        <strain evidence="1 2">ATCC 53653</strain>
    </source>
</reference>
<protein>
    <submittedName>
        <fullName evidence="1">Uncharacterized protein</fullName>
    </submittedName>
</protein>